<proteinExistence type="inferred from homology"/>
<keyword evidence="9" id="KW-1185">Reference proteome</keyword>
<dbReference type="CDD" id="cd08977">
    <property type="entry name" value="SusD"/>
    <property type="match status" value="1"/>
</dbReference>
<dbReference type="GO" id="GO:0009279">
    <property type="term" value="C:cell outer membrane"/>
    <property type="evidence" value="ECO:0007669"/>
    <property type="project" value="UniProtKB-SubCell"/>
</dbReference>
<dbReference type="InterPro" id="IPR033985">
    <property type="entry name" value="SusD-like_N"/>
</dbReference>
<evidence type="ECO:0000259" key="6">
    <source>
        <dbReference type="Pfam" id="PF07980"/>
    </source>
</evidence>
<keyword evidence="4" id="KW-0472">Membrane</keyword>
<organism evidence="8 9">
    <name type="scientific">Sphingobacterium alkalisoli</name>
    <dbReference type="NCBI Taxonomy" id="1874115"/>
    <lineage>
        <taxon>Bacteria</taxon>
        <taxon>Pseudomonadati</taxon>
        <taxon>Bacteroidota</taxon>
        <taxon>Sphingobacteriia</taxon>
        <taxon>Sphingobacteriales</taxon>
        <taxon>Sphingobacteriaceae</taxon>
        <taxon>Sphingobacterium</taxon>
    </lineage>
</organism>
<evidence type="ECO:0000256" key="3">
    <source>
        <dbReference type="ARBA" id="ARBA00022729"/>
    </source>
</evidence>
<evidence type="ECO:0000256" key="1">
    <source>
        <dbReference type="ARBA" id="ARBA00004442"/>
    </source>
</evidence>
<dbReference type="InterPro" id="IPR011990">
    <property type="entry name" value="TPR-like_helical_dom_sf"/>
</dbReference>
<comment type="subcellular location">
    <subcellularLocation>
        <location evidence="1">Cell outer membrane</location>
    </subcellularLocation>
</comment>
<feature type="domain" description="SusD-like N-terminal" evidence="7">
    <location>
        <begin position="66"/>
        <end position="230"/>
    </location>
</feature>
<evidence type="ECO:0000256" key="2">
    <source>
        <dbReference type="ARBA" id="ARBA00006275"/>
    </source>
</evidence>
<dbReference type="SUPFAM" id="SSF48452">
    <property type="entry name" value="TPR-like"/>
    <property type="match status" value="1"/>
</dbReference>
<dbReference type="RefSeq" id="WP_136820641.1">
    <property type="nucleotide sequence ID" value="NZ_BMJX01000003.1"/>
</dbReference>
<gene>
    <name evidence="8" type="ORF">FAZ19_10250</name>
</gene>
<evidence type="ECO:0000313" key="8">
    <source>
        <dbReference type="EMBL" id="TJY65512.1"/>
    </source>
</evidence>
<accession>A0A4U0H5C4</accession>
<comment type="similarity">
    <text evidence="2">Belongs to the SusD family.</text>
</comment>
<evidence type="ECO:0000259" key="7">
    <source>
        <dbReference type="Pfam" id="PF14322"/>
    </source>
</evidence>
<dbReference type="Gene3D" id="1.25.40.390">
    <property type="match status" value="1"/>
</dbReference>
<evidence type="ECO:0000313" key="9">
    <source>
        <dbReference type="Proteomes" id="UP000309872"/>
    </source>
</evidence>
<sequence length="478" mass="53160">MRFFKYITFLALLPGLNACDSFLDVGVPKDEIAAELAFSDNKTATASVTGVYGRMNQLNYQFANVLSMILPAMQADEFTYAFVSAAYEEYKNNAVLPSNQFLNTLWTQPYEYIAQVNMCIEGLEASTALSPDVKSQLLGEAKFLRAFCYFYLVNNFGGVPLIVGTNVNENNTKGRSPETEVYAQIIADLKDAKESLFAGYPQGVEVNTAGGERIRPNKAAASALLARAYLYTNQSALAEVEATAVINNTTYKLMPTDDIGKVFLKNSEEAIWQIQAINTANGRNTWEGFLIIPANLVTGTPLFRLIPNHLYDAFESGDARDENWVGKITTAAGVTHKFPHKYKARFAVTPVAEYTMVLRLAEQYLIRAEARYNQQNYGGAEADINAIRSRADLDGLALNNDKDAVRLALEQERRVELFAEWGHRWYDLRRWPSVTGQAGKTRADDILPALKPSWKADAIYLPLPETAVASNPNLNKDF</sequence>
<dbReference type="InterPro" id="IPR012944">
    <property type="entry name" value="SusD_RagB_dom"/>
</dbReference>
<dbReference type="Pfam" id="PF14322">
    <property type="entry name" value="SusD-like_3"/>
    <property type="match status" value="1"/>
</dbReference>
<feature type="domain" description="RagB/SusD" evidence="6">
    <location>
        <begin position="332"/>
        <end position="475"/>
    </location>
</feature>
<dbReference type="EMBL" id="SUKA01000003">
    <property type="protein sequence ID" value="TJY65512.1"/>
    <property type="molecule type" value="Genomic_DNA"/>
</dbReference>
<comment type="caution">
    <text evidence="8">The sequence shown here is derived from an EMBL/GenBank/DDBJ whole genome shotgun (WGS) entry which is preliminary data.</text>
</comment>
<keyword evidence="3" id="KW-0732">Signal</keyword>
<evidence type="ECO:0000256" key="4">
    <source>
        <dbReference type="ARBA" id="ARBA00023136"/>
    </source>
</evidence>
<reference evidence="8 9" key="1">
    <citation type="submission" date="2019-04" db="EMBL/GenBank/DDBJ databases">
        <title>Sphingobacterium olei sp. nov., isolated from oil-contaminated soil.</title>
        <authorList>
            <person name="Liu B."/>
        </authorList>
    </citation>
    <scope>NUCLEOTIDE SEQUENCE [LARGE SCALE GENOMIC DNA]</scope>
    <source>
        <strain evidence="8 9">Y3L14</strain>
    </source>
</reference>
<dbReference type="AlphaFoldDB" id="A0A4U0H5C4"/>
<evidence type="ECO:0000256" key="5">
    <source>
        <dbReference type="ARBA" id="ARBA00023237"/>
    </source>
</evidence>
<dbReference type="OrthoDB" id="621570at2"/>
<keyword evidence="5" id="KW-0998">Cell outer membrane</keyword>
<protein>
    <submittedName>
        <fullName evidence="8">RagB/SusD family nutrient uptake outer membrane protein</fullName>
    </submittedName>
</protein>
<dbReference type="Pfam" id="PF07980">
    <property type="entry name" value="SusD_RagB"/>
    <property type="match status" value="1"/>
</dbReference>
<dbReference type="Proteomes" id="UP000309872">
    <property type="component" value="Unassembled WGS sequence"/>
</dbReference>
<name>A0A4U0H5C4_9SPHI</name>